<organism evidence="2 3">
    <name type="scientific">Caenorhabditis auriculariae</name>
    <dbReference type="NCBI Taxonomy" id="2777116"/>
    <lineage>
        <taxon>Eukaryota</taxon>
        <taxon>Metazoa</taxon>
        <taxon>Ecdysozoa</taxon>
        <taxon>Nematoda</taxon>
        <taxon>Chromadorea</taxon>
        <taxon>Rhabditida</taxon>
        <taxon>Rhabditina</taxon>
        <taxon>Rhabditomorpha</taxon>
        <taxon>Rhabditoidea</taxon>
        <taxon>Rhabditidae</taxon>
        <taxon>Peloderinae</taxon>
        <taxon>Caenorhabditis</taxon>
    </lineage>
</organism>
<evidence type="ECO:0000256" key="1">
    <source>
        <dbReference type="SAM" id="MobiDB-lite"/>
    </source>
</evidence>
<gene>
    <name evidence="2" type="ORF">CAUJ_LOCUS4792</name>
</gene>
<keyword evidence="3" id="KW-1185">Reference proteome</keyword>
<accession>A0A8S1H0W4</accession>
<dbReference type="EMBL" id="CAJGYM010000009">
    <property type="protein sequence ID" value="CAD6188873.1"/>
    <property type="molecule type" value="Genomic_DNA"/>
</dbReference>
<dbReference type="Proteomes" id="UP000835052">
    <property type="component" value="Unassembled WGS sequence"/>
</dbReference>
<evidence type="ECO:0000313" key="2">
    <source>
        <dbReference type="EMBL" id="CAD6188873.1"/>
    </source>
</evidence>
<dbReference type="AlphaFoldDB" id="A0A8S1H0W4"/>
<feature type="region of interest" description="Disordered" evidence="1">
    <location>
        <begin position="224"/>
        <end position="252"/>
    </location>
</feature>
<sequence length="293" mass="31346">MRRGNIAFMLSAVSGSRSRSREKQRCGRDMTSRSLSYRLGSLKGDRRMRVRPANKSGEEENVGQCRMSKTSAVLSGTTEIVPVCGPAHAGIKGSKNFSRTTLEKSLCATTEIGRPCASAIGGNKDCKDVERHFGNKVIFSAPWRSAQFAGQPAKGSRTFINTTLEKRADGCLTEAPWKSCWVPGCSPSPEIGLRGGRARAGMEGSSNFSNTTLERSSLEELLGSRLQPPSPEIGLRGGRARAGMEGSSNFSNTTLERRADGCLTKAPWKSCWVPGCSPPPQGSAQFAGQPAQG</sequence>
<proteinExistence type="predicted"/>
<comment type="caution">
    <text evidence="2">The sequence shown here is derived from an EMBL/GenBank/DDBJ whole genome shotgun (WGS) entry which is preliminary data.</text>
</comment>
<name>A0A8S1H0W4_9PELO</name>
<reference evidence="2" key="1">
    <citation type="submission" date="2020-10" db="EMBL/GenBank/DDBJ databases">
        <authorList>
            <person name="Kikuchi T."/>
        </authorList>
    </citation>
    <scope>NUCLEOTIDE SEQUENCE</scope>
    <source>
        <strain evidence="2">NKZ352</strain>
    </source>
</reference>
<protein>
    <submittedName>
        <fullName evidence="2">Uncharacterized protein</fullName>
    </submittedName>
</protein>
<evidence type="ECO:0000313" key="3">
    <source>
        <dbReference type="Proteomes" id="UP000835052"/>
    </source>
</evidence>